<evidence type="ECO:0000259" key="1">
    <source>
        <dbReference type="SMART" id="SM00829"/>
    </source>
</evidence>
<dbReference type="Proteomes" id="UP000007882">
    <property type="component" value="Chromosome"/>
</dbReference>
<sequence>MKALVQDRYGECSFADVPTPEIGPDQVLVRVRAASVNAYDWHVLRGDPRLARLSMGLTRPRARIRGRDFAGQVVAAGSSVTRFRPGDEVFGDTGTADGTFAEFVAVREELVADRPAGVPPEAAAALPLAGVTARQALRDVRAGHRVLINGASGGVGTFAVQLAVASGAAVTAVCSARNAELVRSLGAAVVVDYRQTDVTTLGERYDVVLDLVGNRSLAALRTLLTPGGTLVLSGGGVYRGGSVLGPMRLILWAQLVSRFARQRITVLTATTSRESLEALAAMVAEGRITVAIDRTFPLAAAADAIRYLETEHARAKVVVTTEQ</sequence>
<dbReference type="HOGENOM" id="CLU_026673_3_3_11"/>
<feature type="domain" description="Enoyl reductase (ER)" evidence="1">
    <location>
        <begin position="10"/>
        <end position="319"/>
    </location>
</feature>
<dbReference type="Pfam" id="PF08240">
    <property type="entry name" value="ADH_N"/>
    <property type="match status" value="1"/>
</dbReference>
<name>I0HDZ0_ACTM4</name>
<keyword evidence="3" id="KW-1185">Reference proteome</keyword>
<evidence type="ECO:0000313" key="3">
    <source>
        <dbReference type="Proteomes" id="UP000007882"/>
    </source>
</evidence>
<dbReference type="SUPFAM" id="SSF51735">
    <property type="entry name" value="NAD(P)-binding Rossmann-fold domains"/>
    <property type="match status" value="1"/>
</dbReference>
<dbReference type="OrthoDB" id="3727682at2"/>
<dbReference type="KEGG" id="ams:AMIS_60070"/>
<evidence type="ECO:0000313" key="2">
    <source>
        <dbReference type="EMBL" id="BAL91227.1"/>
    </source>
</evidence>
<dbReference type="Gene3D" id="3.90.180.10">
    <property type="entry name" value="Medium-chain alcohol dehydrogenases, catalytic domain"/>
    <property type="match status" value="1"/>
</dbReference>
<dbReference type="PANTHER" id="PTHR11695:SF648">
    <property type="entry name" value="ZINC-BINDING OXIDOREDUCTASE"/>
    <property type="match status" value="1"/>
</dbReference>
<dbReference type="RefSeq" id="WP_014446114.1">
    <property type="nucleotide sequence ID" value="NC_017093.1"/>
</dbReference>
<proteinExistence type="predicted"/>
<dbReference type="InterPro" id="IPR020843">
    <property type="entry name" value="ER"/>
</dbReference>
<dbReference type="PANTHER" id="PTHR11695">
    <property type="entry name" value="ALCOHOL DEHYDROGENASE RELATED"/>
    <property type="match status" value="1"/>
</dbReference>
<dbReference type="GO" id="GO:0016491">
    <property type="term" value="F:oxidoreductase activity"/>
    <property type="evidence" value="ECO:0007669"/>
    <property type="project" value="InterPro"/>
</dbReference>
<dbReference type="InterPro" id="IPR011032">
    <property type="entry name" value="GroES-like_sf"/>
</dbReference>
<dbReference type="eggNOG" id="COG0604">
    <property type="taxonomic scope" value="Bacteria"/>
</dbReference>
<dbReference type="AlphaFoldDB" id="I0HDZ0"/>
<dbReference type="InterPro" id="IPR013154">
    <property type="entry name" value="ADH-like_N"/>
</dbReference>
<dbReference type="EMBL" id="AP012319">
    <property type="protein sequence ID" value="BAL91227.1"/>
    <property type="molecule type" value="Genomic_DNA"/>
</dbReference>
<dbReference type="STRING" id="512565.AMIS_60070"/>
<dbReference type="PATRIC" id="fig|512565.3.peg.6000"/>
<dbReference type="InterPro" id="IPR050700">
    <property type="entry name" value="YIM1/Zinc_Alcohol_DH_Fams"/>
</dbReference>
<dbReference type="Gene3D" id="3.40.50.720">
    <property type="entry name" value="NAD(P)-binding Rossmann-like Domain"/>
    <property type="match status" value="1"/>
</dbReference>
<dbReference type="SMART" id="SM00829">
    <property type="entry name" value="PKS_ER"/>
    <property type="match status" value="1"/>
</dbReference>
<protein>
    <submittedName>
        <fullName evidence="2">Putative alcohol dehydrogenase</fullName>
    </submittedName>
</protein>
<gene>
    <name evidence="2" type="ordered locus">AMIS_60070</name>
</gene>
<dbReference type="CDD" id="cd08267">
    <property type="entry name" value="MDR1"/>
    <property type="match status" value="1"/>
</dbReference>
<dbReference type="InterPro" id="IPR036291">
    <property type="entry name" value="NAD(P)-bd_dom_sf"/>
</dbReference>
<dbReference type="Pfam" id="PF13602">
    <property type="entry name" value="ADH_zinc_N_2"/>
    <property type="match status" value="1"/>
</dbReference>
<accession>I0HDZ0</accession>
<reference evidence="2 3" key="1">
    <citation type="submission" date="2012-02" db="EMBL/GenBank/DDBJ databases">
        <title>Complete genome sequence of Actinoplanes missouriensis 431 (= NBRC 102363).</title>
        <authorList>
            <person name="Ohnishi Y."/>
            <person name="Ishikawa J."/>
            <person name="Sekine M."/>
            <person name="Hosoyama A."/>
            <person name="Harada T."/>
            <person name="Narita H."/>
            <person name="Hata T."/>
            <person name="Konno Y."/>
            <person name="Tutikane K."/>
            <person name="Fujita N."/>
            <person name="Horinouchi S."/>
            <person name="Hayakawa M."/>
        </authorList>
    </citation>
    <scope>NUCLEOTIDE SEQUENCE [LARGE SCALE GENOMIC DNA]</scope>
    <source>
        <strain evidence="3">ATCC 14538 / DSM 43046 / CBS 188.64 / JCM 3121 / NBRC 102363 / NCIMB 12654 / NRRL B-3342 / UNCC 431</strain>
    </source>
</reference>
<dbReference type="SUPFAM" id="SSF50129">
    <property type="entry name" value="GroES-like"/>
    <property type="match status" value="1"/>
</dbReference>
<organism evidence="2 3">
    <name type="scientific">Actinoplanes missouriensis (strain ATCC 14538 / DSM 43046 / CBS 188.64 / JCM 3121 / NBRC 102363 / NCIMB 12654 / NRRL B-3342 / UNCC 431)</name>
    <dbReference type="NCBI Taxonomy" id="512565"/>
    <lineage>
        <taxon>Bacteria</taxon>
        <taxon>Bacillati</taxon>
        <taxon>Actinomycetota</taxon>
        <taxon>Actinomycetes</taxon>
        <taxon>Micromonosporales</taxon>
        <taxon>Micromonosporaceae</taxon>
        <taxon>Actinoplanes</taxon>
    </lineage>
</organism>